<keyword evidence="2" id="KW-1185">Reference proteome</keyword>
<dbReference type="AlphaFoldDB" id="A0AAE3VTQ7"/>
<organism evidence="1 2">
    <name type="scientific">Catenuloplanes indicus</name>
    <dbReference type="NCBI Taxonomy" id="137267"/>
    <lineage>
        <taxon>Bacteria</taxon>
        <taxon>Bacillati</taxon>
        <taxon>Actinomycetota</taxon>
        <taxon>Actinomycetes</taxon>
        <taxon>Micromonosporales</taxon>
        <taxon>Micromonosporaceae</taxon>
        <taxon>Catenuloplanes</taxon>
    </lineage>
</organism>
<protein>
    <submittedName>
        <fullName evidence="1">Uncharacterized protein</fullName>
    </submittedName>
</protein>
<sequence length="51" mass="5339">MYRAELAATLDERETASALLARIEHVALDPGQTARAAPAFGIAADLAAAMR</sequence>
<dbReference type="RefSeq" id="WP_307234165.1">
    <property type="nucleotide sequence ID" value="NZ_JAUSUZ010000001.1"/>
</dbReference>
<evidence type="ECO:0000313" key="1">
    <source>
        <dbReference type="EMBL" id="MDQ0363492.1"/>
    </source>
</evidence>
<accession>A0AAE3VTQ7</accession>
<evidence type="ECO:0000313" key="2">
    <source>
        <dbReference type="Proteomes" id="UP001240236"/>
    </source>
</evidence>
<name>A0AAE3VTQ7_9ACTN</name>
<gene>
    <name evidence="1" type="ORF">J2S42_000161</name>
</gene>
<reference evidence="1 2" key="1">
    <citation type="submission" date="2023-07" db="EMBL/GenBank/DDBJ databases">
        <title>Sequencing the genomes of 1000 actinobacteria strains.</title>
        <authorList>
            <person name="Klenk H.-P."/>
        </authorList>
    </citation>
    <scope>NUCLEOTIDE SEQUENCE [LARGE SCALE GENOMIC DNA]</scope>
    <source>
        <strain evidence="1 2">DSM 44709</strain>
    </source>
</reference>
<comment type="caution">
    <text evidence="1">The sequence shown here is derived from an EMBL/GenBank/DDBJ whole genome shotgun (WGS) entry which is preliminary data.</text>
</comment>
<dbReference type="EMBL" id="JAUSUZ010000001">
    <property type="protein sequence ID" value="MDQ0363492.1"/>
    <property type="molecule type" value="Genomic_DNA"/>
</dbReference>
<dbReference type="Proteomes" id="UP001240236">
    <property type="component" value="Unassembled WGS sequence"/>
</dbReference>
<proteinExistence type="predicted"/>